<sequence length="56" mass="6676">MGHQDVWDSHNKTHSKGGRKCRVCSNQWGLIRKYGLNVCRQCFREYAKDIGFIKYR</sequence>
<dbReference type="Proteomes" id="UP000007264">
    <property type="component" value="Unassembled WGS sequence"/>
</dbReference>
<protein>
    <submittedName>
        <fullName evidence="6">40S ribosomal protein S29</fullName>
    </submittedName>
</protein>
<dbReference type="InterPro" id="IPR043140">
    <property type="entry name" value="Ribosomal_uS14_sf"/>
</dbReference>
<dbReference type="InterPro" id="IPR018271">
    <property type="entry name" value="Ribosomal_uS14_CS"/>
</dbReference>
<keyword evidence="5" id="KW-0687">Ribonucleoprotein</keyword>
<dbReference type="PANTHER" id="PTHR12010">
    <property type="entry name" value="40S RIBOSOMAL PROTEIN S29"/>
    <property type="match status" value="1"/>
</dbReference>
<dbReference type="PROSITE" id="PS00527">
    <property type="entry name" value="RIBOSOMAL_S14"/>
    <property type="match status" value="1"/>
</dbReference>
<dbReference type="Pfam" id="PF00253">
    <property type="entry name" value="Ribosomal_S14"/>
    <property type="match status" value="1"/>
</dbReference>
<dbReference type="GO" id="GO:0002181">
    <property type="term" value="P:cytoplasmic translation"/>
    <property type="evidence" value="ECO:0007669"/>
    <property type="project" value="TreeGrafter"/>
</dbReference>
<evidence type="ECO:0000313" key="6">
    <source>
        <dbReference type="EMBL" id="EIE21608.1"/>
    </source>
</evidence>
<keyword evidence="4 6" id="KW-0689">Ribosomal protein</keyword>
<reference evidence="6 7" key="1">
    <citation type="journal article" date="2012" name="Genome Biol.">
        <title>The genome of the polar eukaryotic microalga coccomyxa subellipsoidea reveals traits of cold adaptation.</title>
        <authorList>
            <person name="Blanc G."/>
            <person name="Agarkova I."/>
            <person name="Grimwood J."/>
            <person name="Kuo A."/>
            <person name="Brueggeman A."/>
            <person name="Dunigan D."/>
            <person name="Gurnon J."/>
            <person name="Ladunga I."/>
            <person name="Lindquist E."/>
            <person name="Lucas S."/>
            <person name="Pangilinan J."/>
            <person name="Proschold T."/>
            <person name="Salamov A."/>
            <person name="Schmutz J."/>
            <person name="Weeks D."/>
            <person name="Yamada T."/>
            <person name="Claverie J.M."/>
            <person name="Grigoriev I."/>
            <person name="Van Etten J."/>
            <person name="Lomsadze A."/>
            <person name="Borodovsky M."/>
        </authorList>
    </citation>
    <scope>NUCLEOTIDE SEQUENCE [LARGE SCALE GENOMIC DNA]</scope>
    <source>
        <strain evidence="6 7">C-169</strain>
    </source>
</reference>
<dbReference type="AlphaFoldDB" id="I0YT89"/>
<keyword evidence="3" id="KW-0862">Zinc</keyword>
<dbReference type="EMBL" id="AGSI01000012">
    <property type="protein sequence ID" value="EIE21608.1"/>
    <property type="molecule type" value="Genomic_DNA"/>
</dbReference>
<dbReference type="GO" id="GO:0008270">
    <property type="term" value="F:zinc ion binding"/>
    <property type="evidence" value="ECO:0007669"/>
    <property type="project" value="InterPro"/>
</dbReference>
<comment type="cofactor">
    <cofactor evidence="1">
        <name>Zn(2+)</name>
        <dbReference type="ChEBI" id="CHEBI:29105"/>
    </cofactor>
</comment>
<evidence type="ECO:0000256" key="3">
    <source>
        <dbReference type="ARBA" id="ARBA00022833"/>
    </source>
</evidence>
<evidence type="ECO:0000256" key="4">
    <source>
        <dbReference type="ARBA" id="ARBA00022980"/>
    </source>
</evidence>
<keyword evidence="7" id="KW-1185">Reference proteome</keyword>
<dbReference type="GO" id="GO:0022627">
    <property type="term" value="C:cytosolic small ribosomal subunit"/>
    <property type="evidence" value="ECO:0007669"/>
    <property type="project" value="TreeGrafter"/>
</dbReference>
<organism evidence="6 7">
    <name type="scientific">Coccomyxa subellipsoidea (strain C-169)</name>
    <name type="common">Green microalga</name>
    <dbReference type="NCBI Taxonomy" id="574566"/>
    <lineage>
        <taxon>Eukaryota</taxon>
        <taxon>Viridiplantae</taxon>
        <taxon>Chlorophyta</taxon>
        <taxon>core chlorophytes</taxon>
        <taxon>Trebouxiophyceae</taxon>
        <taxon>Trebouxiophyceae incertae sedis</taxon>
        <taxon>Coccomyxaceae</taxon>
        <taxon>Coccomyxa</taxon>
        <taxon>Coccomyxa subellipsoidea</taxon>
    </lineage>
</organism>
<evidence type="ECO:0000313" key="7">
    <source>
        <dbReference type="Proteomes" id="UP000007264"/>
    </source>
</evidence>
<dbReference type="OrthoDB" id="521448at2759"/>
<comment type="similarity">
    <text evidence="2">Belongs to the universal ribosomal protein uS14 family.</text>
</comment>
<evidence type="ECO:0000256" key="1">
    <source>
        <dbReference type="ARBA" id="ARBA00001947"/>
    </source>
</evidence>
<dbReference type="InterPro" id="IPR001209">
    <property type="entry name" value="Ribosomal_uS14"/>
</dbReference>
<evidence type="ECO:0000256" key="2">
    <source>
        <dbReference type="ARBA" id="ARBA00009083"/>
    </source>
</evidence>
<proteinExistence type="inferred from homology"/>
<name>I0YT89_COCSC</name>
<dbReference type="Gene3D" id="4.10.830.10">
    <property type="entry name" value="30s Ribosomal Protein S14, Chain N"/>
    <property type="match status" value="1"/>
</dbReference>
<dbReference type="GO" id="GO:0003735">
    <property type="term" value="F:structural constituent of ribosome"/>
    <property type="evidence" value="ECO:0007669"/>
    <property type="project" value="InterPro"/>
</dbReference>
<dbReference type="NCBIfam" id="NF004424">
    <property type="entry name" value="PRK05766.1"/>
    <property type="match status" value="1"/>
</dbReference>
<dbReference type="eggNOG" id="KOG3506">
    <property type="taxonomic scope" value="Eukaryota"/>
</dbReference>
<dbReference type="KEGG" id="csl:COCSUDRAFT_24741"/>
<evidence type="ECO:0000256" key="5">
    <source>
        <dbReference type="ARBA" id="ARBA00023274"/>
    </source>
</evidence>
<dbReference type="RefSeq" id="XP_005646152.1">
    <property type="nucleotide sequence ID" value="XM_005646095.1"/>
</dbReference>
<comment type="caution">
    <text evidence="6">The sequence shown here is derived from an EMBL/GenBank/DDBJ whole genome shotgun (WGS) entry which is preliminary data.</text>
</comment>
<dbReference type="FunFam" id="4.10.830.10:FF:000002">
    <property type="entry name" value="40S ribosomal protein S29"/>
    <property type="match status" value="1"/>
</dbReference>
<dbReference type="GeneID" id="17039592"/>
<dbReference type="STRING" id="574566.I0YT89"/>
<gene>
    <name evidence="6" type="ORF">COCSUDRAFT_24741</name>
</gene>
<accession>I0YT89</accession>
<dbReference type="InterPro" id="IPR039744">
    <property type="entry name" value="RIbosomal_uS14_euk_arc"/>
</dbReference>
<dbReference type="PANTHER" id="PTHR12010:SF2">
    <property type="entry name" value="40S RIBOSOMAL PROTEIN S29"/>
    <property type="match status" value="1"/>
</dbReference>